<dbReference type="PIRSF" id="PIRSF006519">
    <property type="entry name" value="GOGAT_dom3"/>
    <property type="match status" value="1"/>
</dbReference>
<dbReference type="PANTHER" id="PTHR39673:SF5">
    <property type="entry name" value="TUNGSTEN-CONTAINING FORMYLMETHANOFURAN DEHYDROGENASE 2 SUBUNIT C"/>
    <property type="match status" value="1"/>
</dbReference>
<protein>
    <recommendedName>
        <fullName evidence="1">Glutamate synthase alpha subunit C-terminal domain-containing protein</fullName>
    </recommendedName>
</protein>
<evidence type="ECO:0000259" key="1">
    <source>
        <dbReference type="Pfam" id="PF01493"/>
    </source>
</evidence>
<organism evidence="2 3">
    <name type="scientific">Herbinix hemicellulosilytica</name>
    <dbReference type="NCBI Taxonomy" id="1564487"/>
    <lineage>
        <taxon>Bacteria</taxon>
        <taxon>Bacillati</taxon>
        <taxon>Bacillota</taxon>
        <taxon>Clostridia</taxon>
        <taxon>Lachnospirales</taxon>
        <taxon>Lachnospiraceae</taxon>
        <taxon>Herbinix</taxon>
    </lineage>
</organism>
<dbReference type="AlphaFoldDB" id="A0A0H5SLB6"/>
<dbReference type="OrthoDB" id="9803192at2"/>
<feature type="domain" description="Glutamate synthase alpha subunit C-terminal" evidence="1">
    <location>
        <begin position="12"/>
        <end position="176"/>
    </location>
</feature>
<dbReference type="InterPro" id="IPR002489">
    <property type="entry name" value="Glu_synth_asu_C"/>
</dbReference>
<keyword evidence="3" id="KW-1185">Reference proteome</keyword>
<proteinExistence type="predicted"/>
<evidence type="ECO:0000313" key="3">
    <source>
        <dbReference type="Proteomes" id="UP000236497"/>
    </source>
</evidence>
<dbReference type="InterPro" id="IPR012061">
    <property type="entry name" value="Glu_synth_lsu_3"/>
</dbReference>
<dbReference type="InterPro" id="IPR036485">
    <property type="entry name" value="Glu_synth_asu_C_sf"/>
</dbReference>
<evidence type="ECO:0000313" key="2">
    <source>
        <dbReference type="EMBL" id="CRZ35541.1"/>
    </source>
</evidence>
<gene>
    <name evidence="2" type="ORF">HHT355_2353</name>
</gene>
<reference evidence="2 3" key="1">
    <citation type="submission" date="2015-06" db="EMBL/GenBank/DDBJ databases">
        <authorList>
            <person name="Wibberg Daniel"/>
        </authorList>
    </citation>
    <scope>NUCLEOTIDE SEQUENCE [LARGE SCALE GENOMIC DNA]</scope>
    <source>
        <strain evidence="2 3">T3/55T</strain>
    </source>
</reference>
<dbReference type="Proteomes" id="UP000236497">
    <property type="component" value="Unassembled WGS sequence"/>
</dbReference>
<dbReference type="RefSeq" id="WP_103203620.1">
    <property type="nucleotide sequence ID" value="NZ_CVTD020000026.1"/>
</dbReference>
<sequence length="238" mass="25468">MNISAENMDFKELNEMIKAAEGDVFISDCYGQRYIGSGLKDKVITIEGTPGNALGAYLDGAIIKVKGNVQDAVGDTMNEGKIIVYGNAGDALGYAMRGGCIYVKGDAGYRTGIHMKQYKDKKPVIVVGGKAGSFLGEYLAGGLIVVLGIGADDLPVGEFTGTGMHGGCIFIRTDKELTGLPAQVVVGIATKEDKEEMIPYLTEYCEIFGFDAEKLAADSFYVLRPNAKNPYKQLYTAN</sequence>
<dbReference type="EMBL" id="CVTD020000026">
    <property type="protein sequence ID" value="CRZ35541.1"/>
    <property type="molecule type" value="Genomic_DNA"/>
</dbReference>
<dbReference type="SUPFAM" id="SSF69336">
    <property type="entry name" value="Alpha subunit of glutamate synthase, C-terminal domain"/>
    <property type="match status" value="1"/>
</dbReference>
<dbReference type="GO" id="GO:0016491">
    <property type="term" value="F:oxidoreductase activity"/>
    <property type="evidence" value="ECO:0007669"/>
    <property type="project" value="InterPro"/>
</dbReference>
<dbReference type="PANTHER" id="PTHR39673">
    <property type="entry name" value="TUNGSTEN FORMYLMETHANOFURAN DEHYDROGENASE, SUBUNIT C (FWDC)"/>
    <property type="match status" value="1"/>
</dbReference>
<dbReference type="Gene3D" id="2.160.20.60">
    <property type="entry name" value="Glutamate synthase, alpha subunit, C-terminal domain"/>
    <property type="match status" value="1"/>
</dbReference>
<name>A0A0H5SLB6_HERHM</name>
<accession>A0A0H5SLB6</accession>
<dbReference type="Pfam" id="PF01493">
    <property type="entry name" value="GXGXG"/>
    <property type="match status" value="1"/>
</dbReference>